<organism evidence="3 4">
    <name type="scientific">Leifsonella bigeumensis</name>
    <dbReference type="NCBI Taxonomy" id="433643"/>
    <lineage>
        <taxon>Bacteria</taxon>
        <taxon>Bacillati</taxon>
        <taxon>Actinomycetota</taxon>
        <taxon>Actinomycetes</taxon>
        <taxon>Micrococcales</taxon>
        <taxon>Microbacteriaceae</taxon>
        <taxon>Leifsonella</taxon>
    </lineage>
</organism>
<dbReference type="Gene3D" id="3.40.50.510">
    <property type="entry name" value="Phosphotransferase system, mannose-type IIA component"/>
    <property type="match status" value="1"/>
</dbReference>
<proteinExistence type="predicted"/>
<accession>A0ABP7EY72</accession>
<evidence type="ECO:0000256" key="1">
    <source>
        <dbReference type="ARBA" id="ARBA00022679"/>
    </source>
</evidence>
<sequence length="111" mass="11404">MIGGELPDVASLGLFPGETPQELRDRMLQLLADSAADLILTDLAGGTPDNVANLIAKAGQLGSVRWIVAGASLPLLLEFALSATPVDGVDPAELIAETGAVIRYTNPGPLD</sequence>
<keyword evidence="4" id="KW-1185">Reference proteome</keyword>
<dbReference type="SUPFAM" id="SSF53062">
    <property type="entry name" value="PTS system fructose IIA component-like"/>
    <property type="match status" value="1"/>
</dbReference>
<comment type="caution">
    <text evidence="3">The sequence shown here is derived from an EMBL/GenBank/DDBJ whole genome shotgun (WGS) entry which is preliminary data.</text>
</comment>
<evidence type="ECO:0000259" key="2">
    <source>
        <dbReference type="PROSITE" id="PS51096"/>
    </source>
</evidence>
<protein>
    <recommendedName>
        <fullName evidence="2">PTS EIIA type-4 domain-containing protein</fullName>
    </recommendedName>
</protein>
<dbReference type="Proteomes" id="UP001501004">
    <property type="component" value="Unassembled WGS sequence"/>
</dbReference>
<keyword evidence="1" id="KW-0808">Transferase</keyword>
<dbReference type="InterPro" id="IPR036662">
    <property type="entry name" value="PTS_EIIA_man-typ_sf"/>
</dbReference>
<reference evidence="4" key="1">
    <citation type="journal article" date="2019" name="Int. J. Syst. Evol. Microbiol.">
        <title>The Global Catalogue of Microorganisms (GCM) 10K type strain sequencing project: providing services to taxonomists for standard genome sequencing and annotation.</title>
        <authorList>
            <consortium name="The Broad Institute Genomics Platform"/>
            <consortium name="The Broad Institute Genome Sequencing Center for Infectious Disease"/>
            <person name="Wu L."/>
            <person name="Ma J."/>
        </authorList>
    </citation>
    <scope>NUCLEOTIDE SEQUENCE [LARGE SCALE GENOMIC DNA]</scope>
    <source>
        <strain evidence="4">JCM 16949</strain>
    </source>
</reference>
<evidence type="ECO:0000313" key="4">
    <source>
        <dbReference type="Proteomes" id="UP001501004"/>
    </source>
</evidence>
<evidence type="ECO:0000313" key="3">
    <source>
        <dbReference type="EMBL" id="GAA3727557.1"/>
    </source>
</evidence>
<name>A0ABP7EY72_9MICO</name>
<dbReference type="InterPro" id="IPR004701">
    <property type="entry name" value="PTS_EIIA_man-typ"/>
</dbReference>
<gene>
    <name evidence="3" type="ORF">GCM10022239_00490</name>
</gene>
<dbReference type="EMBL" id="BAABAE010000001">
    <property type="protein sequence ID" value="GAA3727557.1"/>
    <property type="molecule type" value="Genomic_DNA"/>
</dbReference>
<dbReference type="PROSITE" id="PS51096">
    <property type="entry name" value="PTS_EIIA_TYPE_4"/>
    <property type="match status" value="1"/>
</dbReference>
<dbReference type="Pfam" id="PF03610">
    <property type="entry name" value="EIIA-man"/>
    <property type="match status" value="1"/>
</dbReference>
<feature type="domain" description="PTS EIIA type-4" evidence="2">
    <location>
        <begin position="1"/>
        <end position="109"/>
    </location>
</feature>